<evidence type="ECO:0000313" key="3">
    <source>
        <dbReference type="EMBL" id="AEH44905.1"/>
    </source>
</evidence>
<feature type="domain" description="Amidohydrolase-related" evidence="2">
    <location>
        <begin position="62"/>
        <end position="376"/>
    </location>
</feature>
<dbReference type="SUPFAM" id="SSF51338">
    <property type="entry name" value="Composite domain of metallo-dependent hydrolases"/>
    <property type="match status" value="1"/>
</dbReference>
<dbReference type="KEGG" id="tid:Thein_1034"/>
<keyword evidence="1" id="KW-0378">Hydrolase</keyword>
<protein>
    <submittedName>
        <fullName evidence="3">Amidohydrolase</fullName>
    </submittedName>
</protein>
<dbReference type="OrthoDB" id="9807210at2"/>
<dbReference type="Gene3D" id="2.30.40.10">
    <property type="entry name" value="Urease, subunit C, domain 1"/>
    <property type="match status" value="1"/>
</dbReference>
<dbReference type="RefSeq" id="WP_013907647.1">
    <property type="nucleotide sequence ID" value="NC_015681.1"/>
</dbReference>
<dbReference type="InterPro" id="IPR032466">
    <property type="entry name" value="Metal_Hydrolase"/>
</dbReference>
<dbReference type="EMBL" id="CP002683">
    <property type="protein sequence ID" value="AEH44905.1"/>
    <property type="molecule type" value="Genomic_DNA"/>
</dbReference>
<dbReference type="InterPro" id="IPR050287">
    <property type="entry name" value="MTA/SAH_deaminase"/>
</dbReference>
<accession>F8ADM2</accession>
<gene>
    <name evidence="3" type="ordered locus">Thein_1034</name>
</gene>
<dbReference type="PANTHER" id="PTHR43794:SF11">
    <property type="entry name" value="AMIDOHYDROLASE-RELATED DOMAIN-CONTAINING PROTEIN"/>
    <property type="match status" value="1"/>
</dbReference>
<dbReference type="AlphaFoldDB" id="F8ADM2"/>
<dbReference type="InParanoid" id="F8ADM2"/>
<dbReference type="InterPro" id="IPR006680">
    <property type="entry name" value="Amidohydro-rel"/>
</dbReference>
<dbReference type="Gene3D" id="3.20.20.140">
    <property type="entry name" value="Metal-dependent hydrolases"/>
    <property type="match status" value="1"/>
</dbReference>
<evidence type="ECO:0000313" key="4">
    <source>
        <dbReference type="Proteomes" id="UP000006793"/>
    </source>
</evidence>
<name>F8ADM2_THEID</name>
<proteinExistence type="predicted"/>
<dbReference type="GO" id="GO:0016810">
    <property type="term" value="F:hydrolase activity, acting on carbon-nitrogen (but not peptide) bonds"/>
    <property type="evidence" value="ECO:0007669"/>
    <property type="project" value="InterPro"/>
</dbReference>
<evidence type="ECO:0000256" key="1">
    <source>
        <dbReference type="ARBA" id="ARBA00022801"/>
    </source>
</evidence>
<dbReference type="Proteomes" id="UP000006793">
    <property type="component" value="Chromosome"/>
</dbReference>
<reference evidence="4" key="1">
    <citation type="submission" date="2011-04" db="EMBL/GenBank/DDBJ databases">
        <title>The complete genome of Thermodesulfatator indicus DSM 15286.</title>
        <authorList>
            <person name="Lucas S."/>
            <person name="Copeland A."/>
            <person name="Lapidus A."/>
            <person name="Bruce D."/>
            <person name="Goodwin L."/>
            <person name="Pitluck S."/>
            <person name="Peters L."/>
            <person name="Kyrpides N."/>
            <person name="Mavromatis K."/>
            <person name="Pagani I."/>
            <person name="Ivanova N."/>
            <person name="Saunders L."/>
            <person name="Detter J.C."/>
            <person name="Tapia R."/>
            <person name="Han C."/>
            <person name="Land M."/>
            <person name="Hauser L."/>
            <person name="Markowitz V."/>
            <person name="Cheng J.-F."/>
            <person name="Hugenholtz P."/>
            <person name="Woyke T."/>
            <person name="Wu D."/>
            <person name="Spring S."/>
            <person name="Schroeder M."/>
            <person name="Brambilla E."/>
            <person name="Klenk H.-P."/>
            <person name="Eisen J.A."/>
        </authorList>
    </citation>
    <scope>NUCLEOTIDE SEQUENCE [LARGE SCALE GENOMIC DNA]</scope>
    <source>
        <strain evidence="4">DSM 15286 / JCM 11887 / CIR29812</strain>
    </source>
</reference>
<dbReference type="PANTHER" id="PTHR43794">
    <property type="entry name" value="AMINOHYDROLASE SSNA-RELATED"/>
    <property type="match status" value="1"/>
</dbReference>
<reference evidence="3 4" key="2">
    <citation type="journal article" date="2012" name="Stand. Genomic Sci.">
        <title>Complete genome sequence of the thermophilic sulfate-reducing ocean bacterium Thermodesulfatator indicus type strain (CIR29812(T)).</title>
        <authorList>
            <person name="Anderson I."/>
            <person name="Saunders E."/>
            <person name="Lapidus A."/>
            <person name="Nolan M."/>
            <person name="Lucas S."/>
            <person name="Tice H."/>
            <person name="Del Rio T.G."/>
            <person name="Cheng J.F."/>
            <person name="Han C."/>
            <person name="Tapia R."/>
            <person name="Goodwin L.A."/>
            <person name="Pitluck S."/>
            <person name="Liolios K."/>
            <person name="Mavromatis K."/>
            <person name="Pagani I."/>
            <person name="Ivanova N."/>
            <person name="Mikhailova N."/>
            <person name="Pati A."/>
            <person name="Chen A."/>
            <person name="Palaniappan K."/>
            <person name="Land M."/>
            <person name="Hauser L."/>
            <person name="Jeffries C.D."/>
            <person name="Chang Y.J."/>
            <person name="Brambilla E.M."/>
            <person name="Rohde M."/>
            <person name="Spring S."/>
            <person name="Goker M."/>
            <person name="Detter J.C."/>
            <person name="Woyke T."/>
            <person name="Bristow J."/>
            <person name="Eisen J.A."/>
            <person name="Markowitz V."/>
            <person name="Hugenholtz P."/>
            <person name="Kyrpides N.C."/>
            <person name="Klenk H.P."/>
        </authorList>
    </citation>
    <scope>NUCLEOTIDE SEQUENCE [LARGE SCALE GENOMIC DNA]</scope>
    <source>
        <strain evidence="4">DSM 15286 / JCM 11887 / CIR29812</strain>
    </source>
</reference>
<keyword evidence="4" id="KW-1185">Reference proteome</keyword>
<dbReference type="InterPro" id="IPR011059">
    <property type="entry name" value="Metal-dep_hydrolase_composite"/>
</dbReference>
<dbReference type="HOGENOM" id="CLU_012358_2_5_0"/>
<dbReference type="SUPFAM" id="SSF51556">
    <property type="entry name" value="Metallo-dependent hydrolases"/>
    <property type="match status" value="1"/>
</dbReference>
<dbReference type="STRING" id="667014.Thein_1034"/>
<evidence type="ECO:0000259" key="2">
    <source>
        <dbReference type="Pfam" id="PF01979"/>
    </source>
</evidence>
<sequence length="403" mass="45168">MELRISKRPTLYRSKYLLPIIKEPVENGAIIATEGLIIDSGPYKQVKKGFIGEEVDLGHSLLLPALVNAHTHIELSAFKWRLSPTSSFVSWIKKLIRLRQEITPEEYIKSARLGLKEMWQAGIGLIGDHGNTGLSVPLLKDSPFRAVFFREVIDFQGRTNLKEFLKDQLSDPKVVLSLAPHAPYTVSPILMQAIKKWTQKYRLPFSLHVAESPEEVEFLLHGKGPIKELLKERGQWPSSFVAPGLRPVFYLDRLEILDENTICVHLTQASSQELALLAKRKAKPCLCPRSNTFLGVGFPQVEEMLALGLEPCLGTDSLASNDYLSIFAEIAALKQYFPALSPDILLKMATWWGAKALKQKDMGYIDKGAIADLLILPAEGEKLEHILEELVTKPPQQIGRLYG</sequence>
<organism evidence="3 4">
    <name type="scientific">Thermodesulfatator indicus (strain DSM 15286 / JCM 11887 / CIR29812)</name>
    <dbReference type="NCBI Taxonomy" id="667014"/>
    <lineage>
        <taxon>Bacteria</taxon>
        <taxon>Pseudomonadati</taxon>
        <taxon>Thermodesulfobacteriota</taxon>
        <taxon>Thermodesulfobacteria</taxon>
        <taxon>Thermodesulfobacteriales</taxon>
        <taxon>Thermodesulfatatoraceae</taxon>
        <taxon>Thermodesulfatator</taxon>
    </lineage>
</organism>
<dbReference type="eggNOG" id="COG0402">
    <property type="taxonomic scope" value="Bacteria"/>
</dbReference>
<dbReference type="Pfam" id="PF01979">
    <property type="entry name" value="Amidohydro_1"/>
    <property type="match status" value="1"/>
</dbReference>
<dbReference type="PaxDb" id="667014-Thein_1034"/>